<evidence type="ECO:0000313" key="9">
    <source>
        <dbReference type="Proteomes" id="UP000825729"/>
    </source>
</evidence>
<evidence type="ECO:0000256" key="6">
    <source>
        <dbReference type="ARBA" id="ARBA00024343"/>
    </source>
</evidence>
<dbReference type="InterPro" id="IPR050913">
    <property type="entry name" value="AP2/ERF_ERF"/>
</dbReference>
<dbReference type="PROSITE" id="PS51032">
    <property type="entry name" value="AP2_ERF"/>
    <property type="match status" value="1"/>
</dbReference>
<dbReference type="SUPFAM" id="SSF54171">
    <property type="entry name" value="DNA-binding domain"/>
    <property type="match status" value="1"/>
</dbReference>
<dbReference type="SMART" id="SM00380">
    <property type="entry name" value="AP2"/>
    <property type="match status" value="1"/>
</dbReference>
<dbReference type="GO" id="GO:0003677">
    <property type="term" value="F:DNA binding"/>
    <property type="evidence" value="ECO:0007669"/>
    <property type="project" value="UniProtKB-KW"/>
</dbReference>
<evidence type="ECO:0000256" key="2">
    <source>
        <dbReference type="ARBA" id="ARBA00023015"/>
    </source>
</evidence>
<dbReference type="InterPro" id="IPR036955">
    <property type="entry name" value="AP2/ERF_dom_sf"/>
</dbReference>
<keyword evidence="9" id="KW-1185">Reference proteome</keyword>
<evidence type="ECO:0000259" key="7">
    <source>
        <dbReference type="PROSITE" id="PS51032"/>
    </source>
</evidence>
<comment type="caution">
    <text evidence="8">The sequence shown here is derived from an EMBL/GenBank/DDBJ whole genome shotgun (WGS) entry which is preliminary data.</text>
</comment>
<dbReference type="Proteomes" id="UP000825729">
    <property type="component" value="Unassembled WGS sequence"/>
</dbReference>
<evidence type="ECO:0000256" key="3">
    <source>
        <dbReference type="ARBA" id="ARBA00023125"/>
    </source>
</evidence>
<dbReference type="GO" id="GO:0003700">
    <property type="term" value="F:DNA-binding transcription factor activity"/>
    <property type="evidence" value="ECO:0007669"/>
    <property type="project" value="InterPro"/>
</dbReference>
<reference evidence="8 9" key="1">
    <citation type="submission" date="2021-07" db="EMBL/GenBank/DDBJ databases">
        <title>The Aristolochia fimbriata genome: insights into angiosperm evolution, floral development and chemical biosynthesis.</title>
        <authorList>
            <person name="Jiao Y."/>
        </authorList>
    </citation>
    <scope>NUCLEOTIDE SEQUENCE [LARGE SCALE GENOMIC DNA]</scope>
    <source>
        <strain evidence="8">IBCAS-2021</strain>
        <tissue evidence="8">Leaf</tissue>
    </source>
</reference>
<dbReference type="PANTHER" id="PTHR31194">
    <property type="entry name" value="SHN SHINE , DNA BINDING / TRANSCRIPTION FACTOR"/>
    <property type="match status" value="1"/>
</dbReference>
<dbReference type="PANTHER" id="PTHR31194:SF133">
    <property type="entry name" value="AP2_ERF DOMAIN-CONTAINING PROTEIN"/>
    <property type="match status" value="1"/>
</dbReference>
<name>A0AAV7EYN6_ARIFI</name>
<keyword evidence="2" id="KW-0805">Transcription regulation</keyword>
<dbReference type="GO" id="GO:0005634">
    <property type="term" value="C:nucleus"/>
    <property type="evidence" value="ECO:0007669"/>
    <property type="project" value="UniProtKB-SubCell"/>
</dbReference>
<comment type="similarity">
    <text evidence="6">Belongs to the AP2/ERF transcription factor family. ERF subfamily.</text>
</comment>
<keyword evidence="3" id="KW-0238">DNA-binding</keyword>
<dbReference type="InterPro" id="IPR001471">
    <property type="entry name" value="AP2/ERF_dom"/>
</dbReference>
<sequence>MMSNINPKQQGLRRFIGVRQRPSGRWVAEIKDSSQRMRLWLGTFDSPEEAARAYDEAARALRGDNARTNFAAPAVTTTTLLQHAHKNAPTIDVSPADSSVPSFFTSDSGASRLNFASLKAKLSKNLQSIMMAKSTDRNKAAAAKSSRVSDHFTFASIFHRRSYTTTTAAATRDPHSHMDSKMIEKTVQPSFIVPHANDDQTSSSWDSTTSGSESGYFEACESIGFRPHWWVDSDGSSDVTLLSTTTLLHLEGTDHPHQLSRRWIDTTTTADPHPIDICREDETSTSKRFKVSSSIVVPPSFSATAESSLQSYNTLTDPYSDSPI</sequence>
<dbReference type="FunFam" id="3.30.730.10:FF:000005">
    <property type="entry name" value="ethylene-responsive transcription factor RAP2-11"/>
    <property type="match status" value="1"/>
</dbReference>
<dbReference type="InterPro" id="IPR016177">
    <property type="entry name" value="DNA-bd_dom_sf"/>
</dbReference>
<gene>
    <name evidence="8" type="ORF">H6P81_005930</name>
</gene>
<dbReference type="Pfam" id="PF00847">
    <property type="entry name" value="AP2"/>
    <property type="match status" value="1"/>
</dbReference>
<comment type="subcellular location">
    <subcellularLocation>
        <location evidence="1">Nucleus</location>
    </subcellularLocation>
</comment>
<organism evidence="8 9">
    <name type="scientific">Aristolochia fimbriata</name>
    <name type="common">White veined hardy Dutchman's pipe vine</name>
    <dbReference type="NCBI Taxonomy" id="158543"/>
    <lineage>
        <taxon>Eukaryota</taxon>
        <taxon>Viridiplantae</taxon>
        <taxon>Streptophyta</taxon>
        <taxon>Embryophyta</taxon>
        <taxon>Tracheophyta</taxon>
        <taxon>Spermatophyta</taxon>
        <taxon>Magnoliopsida</taxon>
        <taxon>Magnoliidae</taxon>
        <taxon>Piperales</taxon>
        <taxon>Aristolochiaceae</taxon>
        <taxon>Aristolochia</taxon>
    </lineage>
</organism>
<keyword evidence="5" id="KW-0539">Nucleus</keyword>
<dbReference type="Gene3D" id="3.30.730.10">
    <property type="entry name" value="AP2/ERF domain"/>
    <property type="match status" value="1"/>
</dbReference>
<dbReference type="EMBL" id="JAINDJ010000003">
    <property type="protein sequence ID" value="KAG9453026.1"/>
    <property type="molecule type" value="Genomic_DNA"/>
</dbReference>
<proteinExistence type="inferred from homology"/>
<feature type="domain" description="AP2/ERF" evidence="7">
    <location>
        <begin position="14"/>
        <end position="71"/>
    </location>
</feature>
<keyword evidence="4" id="KW-0804">Transcription</keyword>
<accession>A0AAV7EYN6</accession>
<dbReference type="AlphaFoldDB" id="A0AAV7EYN6"/>
<evidence type="ECO:0000313" key="8">
    <source>
        <dbReference type="EMBL" id="KAG9453026.1"/>
    </source>
</evidence>
<dbReference type="PRINTS" id="PR00367">
    <property type="entry name" value="ETHRSPELEMNT"/>
</dbReference>
<evidence type="ECO:0000256" key="5">
    <source>
        <dbReference type="ARBA" id="ARBA00023242"/>
    </source>
</evidence>
<protein>
    <recommendedName>
        <fullName evidence="7">AP2/ERF domain-containing protein</fullName>
    </recommendedName>
</protein>
<evidence type="ECO:0000256" key="4">
    <source>
        <dbReference type="ARBA" id="ARBA00023163"/>
    </source>
</evidence>
<dbReference type="CDD" id="cd00018">
    <property type="entry name" value="AP2"/>
    <property type="match status" value="1"/>
</dbReference>
<evidence type="ECO:0000256" key="1">
    <source>
        <dbReference type="ARBA" id="ARBA00004123"/>
    </source>
</evidence>